<dbReference type="InterPro" id="IPR013758">
    <property type="entry name" value="Topo_IIA_A/C_ab"/>
</dbReference>
<dbReference type="SUPFAM" id="SSF56719">
    <property type="entry name" value="Type II DNA topoisomerase"/>
    <property type="match status" value="1"/>
</dbReference>
<dbReference type="PANTHER" id="PTHR10169:SF38">
    <property type="entry name" value="DNA TOPOISOMERASE 2"/>
    <property type="match status" value="1"/>
</dbReference>
<dbReference type="EMBL" id="QDKL01000003">
    <property type="protein sequence ID" value="RZF21109.1"/>
    <property type="molecule type" value="Genomic_DNA"/>
</dbReference>
<evidence type="ECO:0000259" key="10">
    <source>
        <dbReference type="PROSITE" id="PS52040"/>
    </source>
</evidence>
<evidence type="ECO:0000256" key="4">
    <source>
        <dbReference type="ARBA" id="ARBA00022741"/>
    </source>
</evidence>
<feature type="active site" description="O-(5'-phospho-DNA)-tyrosine intermediate" evidence="9">
    <location>
        <position position="121"/>
    </location>
</feature>
<evidence type="ECO:0000256" key="1">
    <source>
        <dbReference type="ARBA" id="ARBA00000185"/>
    </source>
</evidence>
<dbReference type="Gene3D" id="3.30.1360.40">
    <property type="match status" value="1"/>
</dbReference>
<reference evidence="12" key="1">
    <citation type="journal article" date="2019" name="Int. J. Syst. Evol. Microbiol.">
        <title>Halobacteriovorax valvorus sp. nov., a novel prokaryotic predator isolated from coastal seawater of China.</title>
        <authorList>
            <person name="Chen M.-X."/>
        </authorList>
    </citation>
    <scope>NUCLEOTIDE SEQUENCE [LARGE SCALE GENOMIC DNA]</scope>
    <source>
        <strain evidence="12">BL9</strain>
    </source>
</reference>
<dbReference type="Pfam" id="PF00521">
    <property type="entry name" value="DNA_topoisoIV"/>
    <property type="match status" value="1"/>
</dbReference>
<accession>A0ABY0IF06</accession>
<evidence type="ECO:0000256" key="5">
    <source>
        <dbReference type="ARBA" id="ARBA00022840"/>
    </source>
</evidence>
<dbReference type="InterPro" id="IPR002205">
    <property type="entry name" value="Topo_IIA_dom_A"/>
</dbReference>
<dbReference type="PANTHER" id="PTHR10169">
    <property type="entry name" value="DNA TOPOISOMERASE/GYRASE"/>
    <property type="match status" value="1"/>
</dbReference>
<evidence type="ECO:0000256" key="8">
    <source>
        <dbReference type="ARBA" id="ARBA00023235"/>
    </source>
</evidence>
<evidence type="ECO:0000256" key="9">
    <source>
        <dbReference type="PROSITE-ProRule" id="PRU01384"/>
    </source>
</evidence>
<keyword evidence="7 9" id="KW-0238">DNA-binding</keyword>
<keyword evidence="8 9" id="KW-0413">Isomerase</keyword>
<keyword evidence="12" id="KW-1185">Reference proteome</keyword>
<name>A0ABY0IF06_9BACT</name>
<dbReference type="Proteomes" id="UP000443582">
    <property type="component" value="Unassembled WGS sequence"/>
</dbReference>
<dbReference type="Gene3D" id="1.10.268.10">
    <property type="entry name" value="Topoisomerase, domain 3"/>
    <property type="match status" value="1"/>
</dbReference>
<comment type="caution">
    <text evidence="11">The sequence shown here is derived from an EMBL/GenBank/DDBJ whole genome shotgun (WGS) entry which is preliminary data.</text>
</comment>
<protein>
    <recommendedName>
        <fullName evidence="3">DNA topoisomerase (ATP-hydrolyzing)</fullName>
        <ecNumber evidence="3">5.6.2.2</ecNumber>
    </recommendedName>
</protein>
<evidence type="ECO:0000313" key="12">
    <source>
        <dbReference type="Proteomes" id="UP000443582"/>
    </source>
</evidence>
<comment type="catalytic activity">
    <reaction evidence="1 9">
        <text>ATP-dependent breakage, passage and rejoining of double-stranded DNA.</text>
        <dbReference type="EC" id="5.6.2.2"/>
    </reaction>
</comment>
<keyword evidence="6 9" id="KW-0799">Topoisomerase</keyword>
<evidence type="ECO:0000256" key="7">
    <source>
        <dbReference type="ARBA" id="ARBA00023125"/>
    </source>
</evidence>
<organism evidence="11 12">
    <name type="scientific">Halobacteriovorax vibrionivorans</name>
    <dbReference type="NCBI Taxonomy" id="2152716"/>
    <lineage>
        <taxon>Bacteria</taxon>
        <taxon>Pseudomonadati</taxon>
        <taxon>Bdellovibrionota</taxon>
        <taxon>Bacteriovoracia</taxon>
        <taxon>Bacteriovoracales</taxon>
        <taxon>Halobacteriovoraceae</taxon>
        <taxon>Halobacteriovorax</taxon>
    </lineage>
</organism>
<sequence length="488" mass="56671">MQETYLHSLESINLEDIVRDEYRTYQIYTLMDRAIPYLQDGLKPGQRRILYTLWKNQSKGLLKVSAATGLVLTLHPHGPASIESAIVNMAQDYTFSNNYPLIDKKGYFGERMETDPAAGRYIECKLGKFSEILLFDDMNQVEMVPNYDERTMEPVGLLPKLPIMLLNGAEGIGTGFSSMIPSFHHKDVIRSMIHCVEKGKPRKMKPYVHNYSLPIHEDKKTGKLTFDMSIEEKGGKFFITELPRGYDAKKIYRHLTKFIDSGFIKDFVDASVDNEINIELLFKKGQEVTLKEVTDTIGVTSSLSPNYTLISERGVKIFERAEEIIEIFTQERLKVVKRRYELLCEDLKDSITKNNEIIKFIKNKEYEKATKSKNRKSFVEYLEKKKYVYSDYLADMPIYRMTKDEVEKRKLMVKDETKKLAEYTKIAKSPKLIAKKLIEELNDVDTKLTDWIKKKDQEKQKVLKKIAKDQEKLGKKKAKKKAVKKKSK</sequence>
<comment type="cofactor">
    <cofactor evidence="2">
        <name>Mg(2+)</name>
        <dbReference type="ChEBI" id="CHEBI:18420"/>
    </cofactor>
</comment>
<keyword evidence="5" id="KW-0067">ATP-binding</keyword>
<gene>
    <name evidence="11" type="ORF">DAY19_14110</name>
</gene>
<dbReference type="SMART" id="SM00434">
    <property type="entry name" value="TOP4c"/>
    <property type="match status" value="1"/>
</dbReference>
<dbReference type="Gene3D" id="3.90.199.10">
    <property type="entry name" value="Topoisomerase II, domain 5"/>
    <property type="match status" value="1"/>
</dbReference>
<dbReference type="InterPro" id="IPR050634">
    <property type="entry name" value="DNA_Topoisomerase_II"/>
</dbReference>
<evidence type="ECO:0000256" key="2">
    <source>
        <dbReference type="ARBA" id="ARBA00001946"/>
    </source>
</evidence>
<evidence type="ECO:0000256" key="6">
    <source>
        <dbReference type="ARBA" id="ARBA00023029"/>
    </source>
</evidence>
<dbReference type="InterPro" id="IPR013760">
    <property type="entry name" value="Topo_IIA-like_dom_sf"/>
</dbReference>
<evidence type="ECO:0000256" key="3">
    <source>
        <dbReference type="ARBA" id="ARBA00012895"/>
    </source>
</evidence>
<dbReference type="RefSeq" id="WP_115363596.1">
    <property type="nucleotide sequence ID" value="NZ_QDKL01000003.1"/>
</dbReference>
<feature type="domain" description="Topo IIA-type catalytic" evidence="10">
    <location>
        <begin position="35"/>
        <end position="441"/>
    </location>
</feature>
<dbReference type="EC" id="5.6.2.2" evidence="3"/>
<dbReference type="InterPro" id="IPR013757">
    <property type="entry name" value="Topo_IIA_A_a_sf"/>
</dbReference>
<evidence type="ECO:0000313" key="11">
    <source>
        <dbReference type="EMBL" id="RZF21109.1"/>
    </source>
</evidence>
<dbReference type="PROSITE" id="PS52040">
    <property type="entry name" value="TOPO_IIA"/>
    <property type="match status" value="1"/>
</dbReference>
<proteinExistence type="predicted"/>
<keyword evidence="4" id="KW-0547">Nucleotide-binding</keyword>